<dbReference type="PANTHER" id="PTHR18916">
    <property type="entry name" value="DYNACTIN 1-RELATED MICROTUBULE-BINDING"/>
    <property type="match status" value="1"/>
</dbReference>
<comment type="similarity">
    <text evidence="4">Belongs to the dynactin 150 kDa subunit family.</text>
</comment>
<evidence type="ECO:0000256" key="2">
    <source>
        <dbReference type="ARBA" id="ARBA00004186"/>
    </source>
</evidence>
<dbReference type="EMBL" id="LIAE01009682">
    <property type="protein sequence ID" value="PAV68823.1"/>
    <property type="molecule type" value="Genomic_DNA"/>
</dbReference>
<keyword evidence="6" id="KW-0963">Cytoplasm</keyword>
<dbReference type="GO" id="GO:0000132">
    <property type="term" value="P:establishment of mitotic spindle orientation"/>
    <property type="evidence" value="ECO:0007669"/>
    <property type="project" value="TreeGrafter"/>
</dbReference>
<keyword evidence="9" id="KW-0498">Mitosis</keyword>
<evidence type="ECO:0000313" key="17">
    <source>
        <dbReference type="EMBL" id="PAV68823.1"/>
    </source>
</evidence>
<dbReference type="GO" id="GO:0005819">
    <property type="term" value="C:spindle"/>
    <property type="evidence" value="ECO:0007669"/>
    <property type="project" value="UniProtKB-SubCell"/>
</dbReference>
<dbReference type="AlphaFoldDB" id="A0A2A2K4N1"/>
<feature type="compositionally biased region" description="Low complexity" evidence="15">
    <location>
        <begin position="192"/>
        <end position="203"/>
    </location>
</feature>
<evidence type="ECO:0000256" key="9">
    <source>
        <dbReference type="ARBA" id="ARBA00022776"/>
    </source>
</evidence>
<proteinExistence type="inferred from homology"/>
<feature type="coiled-coil region" evidence="14">
    <location>
        <begin position="536"/>
        <end position="570"/>
    </location>
</feature>
<feature type="coiled-coil region" evidence="14">
    <location>
        <begin position="951"/>
        <end position="978"/>
    </location>
</feature>
<evidence type="ECO:0000256" key="1">
    <source>
        <dbReference type="ARBA" id="ARBA00004114"/>
    </source>
</evidence>
<dbReference type="GO" id="GO:0005874">
    <property type="term" value="C:microtubule"/>
    <property type="evidence" value="ECO:0007669"/>
    <property type="project" value="UniProtKB-KW"/>
</dbReference>
<dbReference type="Proteomes" id="UP000218231">
    <property type="component" value="Unassembled WGS sequence"/>
</dbReference>
<dbReference type="SMART" id="SM01052">
    <property type="entry name" value="CAP_GLY"/>
    <property type="match status" value="1"/>
</dbReference>
<feature type="compositionally biased region" description="Polar residues" evidence="15">
    <location>
        <begin position="131"/>
        <end position="140"/>
    </location>
</feature>
<keyword evidence="13" id="KW-0131">Cell cycle</keyword>
<evidence type="ECO:0000256" key="5">
    <source>
        <dbReference type="ARBA" id="ARBA00016574"/>
    </source>
</evidence>
<dbReference type="STRING" id="2018661.A0A2A2K4N1"/>
<feature type="coiled-coil region" evidence="14">
    <location>
        <begin position="233"/>
        <end position="427"/>
    </location>
</feature>
<keyword evidence="18" id="KW-1185">Reference proteome</keyword>
<evidence type="ECO:0000256" key="10">
    <source>
        <dbReference type="ARBA" id="ARBA00023017"/>
    </source>
</evidence>
<evidence type="ECO:0000256" key="12">
    <source>
        <dbReference type="ARBA" id="ARBA00023212"/>
    </source>
</evidence>
<dbReference type="Gene3D" id="2.30.30.190">
    <property type="entry name" value="CAP Gly-rich-like domain"/>
    <property type="match status" value="1"/>
</dbReference>
<evidence type="ECO:0000259" key="16">
    <source>
        <dbReference type="PROSITE" id="PS50245"/>
    </source>
</evidence>
<evidence type="ECO:0000256" key="8">
    <source>
        <dbReference type="ARBA" id="ARBA00022701"/>
    </source>
</evidence>
<evidence type="ECO:0000256" key="13">
    <source>
        <dbReference type="ARBA" id="ARBA00023306"/>
    </source>
</evidence>
<feature type="region of interest" description="Disordered" evidence="15">
    <location>
        <begin position="75"/>
        <end position="204"/>
    </location>
</feature>
<evidence type="ECO:0000256" key="3">
    <source>
        <dbReference type="ARBA" id="ARBA00004544"/>
    </source>
</evidence>
<reference evidence="17 18" key="1">
    <citation type="journal article" date="2017" name="Curr. Biol.">
        <title>Genome architecture and evolution of a unichromosomal asexual nematode.</title>
        <authorList>
            <person name="Fradin H."/>
            <person name="Zegar C."/>
            <person name="Gutwein M."/>
            <person name="Lucas J."/>
            <person name="Kovtun M."/>
            <person name="Corcoran D."/>
            <person name="Baugh L.R."/>
            <person name="Kiontke K."/>
            <person name="Gunsalus K."/>
            <person name="Fitch D.H."/>
            <person name="Piano F."/>
        </authorList>
    </citation>
    <scope>NUCLEOTIDE SEQUENCE [LARGE SCALE GENOMIC DNA]</scope>
    <source>
        <strain evidence="17">PF1309</strain>
    </source>
</reference>
<dbReference type="SUPFAM" id="SSF74924">
    <property type="entry name" value="Cap-Gly domain"/>
    <property type="match status" value="1"/>
</dbReference>
<dbReference type="InterPro" id="IPR022157">
    <property type="entry name" value="Dynactin"/>
</dbReference>
<keyword evidence="7" id="KW-0132">Cell division</keyword>
<evidence type="ECO:0000256" key="4">
    <source>
        <dbReference type="ARBA" id="ARBA00011010"/>
    </source>
</evidence>
<keyword evidence="12" id="KW-0206">Cytoskeleton</keyword>
<organism evidence="17 18">
    <name type="scientific">Diploscapter pachys</name>
    <dbReference type="NCBI Taxonomy" id="2018661"/>
    <lineage>
        <taxon>Eukaryota</taxon>
        <taxon>Metazoa</taxon>
        <taxon>Ecdysozoa</taxon>
        <taxon>Nematoda</taxon>
        <taxon>Chromadorea</taxon>
        <taxon>Rhabditida</taxon>
        <taxon>Rhabditina</taxon>
        <taxon>Rhabditomorpha</taxon>
        <taxon>Rhabditoidea</taxon>
        <taxon>Rhabditidae</taxon>
        <taxon>Diploscapter</taxon>
    </lineage>
</organism>
<accession>A0A2A2K4N1</accession>
<feature type="compositionally biased region" description="Low complexity" evidence="15">
    <location>
        <begin position="82"/>
        <end position="93"/>
    </location>
</feature>
<dbReference type="PROSITE" id="PS50245">
    <property type="entry name" value="CAP_GLY_2"/>
    <property type="match status" value="1"/>
</dbReference>
<dbReference type="Pfam" id="PF12455">
    <property type="entry name" value="Dynactin"/>
    <property type="match status" value="1"/>
</dbReference>
<feature type="compositionally biased region" description="Basic and acidic residues" evidence="15">
    <location>
        <begin position="180"/>
        <end position="191"/>
    </location>
</feature>
<dbReference type="InterPro" id="IPR000938">
    <property type="entry name" value="CAP-Gly_domain"/>
</dbReference>
<dbReference type="GO" id="GO:0005814">
    <property type="term" value="C:centriole"/>
    <property type="evidence" value="ECO:0007669"/>
    <property type="project" value="UniProtKB-SubCell"/>
</dbReference>
<dbReference type="GO" id="GO:0051286">
    <property type="term" value="C:cell tip"/>
    <property type="evidence" value="ECO:0007669"/>
    <property type="project" value="TreeGrafter"/>
</dbReference>
<feature type="domain" description="CAP-Gly" evidence="16">
    <location>
        <begin position="23"/>
        <end position="65"/>
    </location>
</feature>
<feature type="coiled-coil region" evidence="14">
    <location>
        <begin position="1158"/>
        <end position="1185"/>
    </location>
</feature>
<gene>
    <name evidence="17" type="ORF">WR25_03548</name>
</gene>
<dbReference type="InterPro" id="IPR036859">
    <property type="entry name" value="CAP-Gly_dom_sf"/>
</dbReference>
<evidence type="ECO:0000256" key="11">
    <source>
        <dbReference type="ARBA" id="ARBA00023054"/>
    </source>
</evidence>
<feature type="compositionally biased region" description="Polar residues" evidence="15">
    <location>
        <begin position="167"/>
        <end position="176"/>
    </location>
</feature>
<dbReference type="OrthoDB" id="5847271at2759"/>
<dbReference type="GO" id="GO:0030286">
    <property type="term" value="C:dynein complex"/>
    <property type="evidence" value="ECO:0007669"/>
    <property type="project" value="UniProtKB-KW"/>
</dbReference>
<feature type="coiled-coil region" evidence="14">
    <location>
        <begin position="1011"/>
        <end position="1063"/>
    </location>
</feature>
<keyword evidence="8" id="KW-0493">Microtubule</keyword>
<evidence type="ECO:0000256" key="14">
    <source>
        <dbReference type="SAM" id="Coils"/>
    </source>
</evidence>
<dbReference type="Pfam" id="PF01302">
    <property type="entry name" value="CAP_GLY"/>
    <property type="match status" value="1"/>
</dbReference>
<dbReference type="GO" id="GO:0051301">
    <property type="term" value="P:cell division"/>
    <property type="evidence" value="ECO:0007669"/>
    <property type="project" value="UniProtKB-KW"/>
</dbReference>
<comment type="caution">
    <text evidence="17">The sequence shown here is derived from an EMBL/GenBank/DDBJ whole genome shotgun (WGS) entry which is preliminary data.</text>
</comment>
<name>A0A2A2K4N1_9BILA</name>
<sequence>MSFEIGARVETEKNGKGRVVFCGETQFADGVWVGVILDEPKGKNNGTVKDVKYFECEPNYGLFIRPNQLKLESAAAGSAGIPKSKMPMPSSMKTPASAAQMRKDSLANKKLSPGTSPKMSPAVSVEKLSKTPRTGSTSKLASAESRESSNLSQGSVAAARQAVGTAGKSQIQKTPSNSPPKKEEQEKEKPPQKLQEQQQQQVPVADRVKAIRDTGVPPSPTIVPAGMDVGTENEYLKVQVKDLTEKLDTLKMKRREDQQKLSEFPLLKAELDSLQSVKQKLHDEHVDLTRQLQEEKKLNRELRDWIDSKKDEMSTNAEMMEMATIDKEMAEERSEALQGELDHYKSKCDELEAELELLKEEMASGGADGRIPEGNSVQVKQLEQQNHKLKEALIKMRDVNGQAVEDRSEAVKEADRLRAENLALINRTEAAIRAQEEVEQSIRLYQEQVDAALGAEEMVTALTSQNMDLEDKIRKLEQDLEELEQLRDMDEQIIDTLKQGEKDLKTDIETLKKHIYDLNGRIREEQSHSKTLSDTILKFRTKTQQLNEEIQDYKDQILNLEDELRGQRQEENSALSMASQLQVSAGKMFAENVEKHVALVELDFAKKQIGYLKAFLPDNFTKHGGDNDSVNLIVMFPRMIIKSQILSKLASERFPHVAGGMRREHVTKSHKAEQWAHIAKLAFLTDGLAAVLGQFESATQTIPLERLATQQPEMAIHEKTLDNYFELLKQGRFDENTALDQLDKAVLYFQNKFSVDVGSGTFAAEKWVAALLKQLLDGLVWIKTNAHRIGHFMEDGSESSQLAGFLQQVKDEVAQCEQLAVKASKRVPNDGKKIIKLNSEFTDELQSAIQQVDRIASILHETTSIASVQIGMLTESDGFPSDRMKEMLHAVIEKIHGSTPLDRVFSPIEKHFGALRDDLSKIATALENGLMEEVKPEKKEYPALLERAHQRKQAAAEAEGLRWQLEKKDNEILELKKLLKSRIDDISNYKLRLDMAEAKMDSFGKQDNAKTQHLESKIEQMVNDQKKKQNEFDEALDRLQREINALTKENEELKERAKMQSKMKLLQSLQSSIEPRPNLSVSASPSSALSASAQSQLGNLAGSATAEFLLQQRLVENQQALERAQLEILRLKASNAMCNPSYGGVLRVPNSIAGPMTLKYANDTRDELLEALEKEAEQLKRDEVKYAIYVPDNSKWGQAAREHRAQWLKEKETFNFRVQSVRLRLRRYWSEKHPDKEFPTLFSFIDSAEAEKENVQKPKPKFEEVCKKWGISV</sequence>
<evidence type="ECO:0000256" key="7">
    <source>
        <dbReference type="ARBA" id="ARBA00022618"/>
    </source>
</evidence>
<keyword evidence="11 14" id="KW-0175">Coiled coil</keyword>
<feature type="coiled-coil region" evidence="14">
    <location>
        <begin position="459"/>
        <end position="493"/>
    </location>
</feature>
<dbReference type="PROSITE" id="PS00845">
    <property type="entry name" value="CAP_GLY_1"/>
    <property type="match status" value="1"/>
</dbReference>
<dbReference type="PANTHER" id="PTHR18916:SF6">
    <property type="entry name" value="DYNACTIN SUBUNIT 1"/>
    <property type="match status" value="1"/>
</dbReference>
<protein>
    <recommendedName>
        <fullName evidence="5">Dynactin subunit 1</fullName>
    </recommendedName>
</protein>
<evidence type="ECO:0000256" key="15">
    <source>
        <dbReference type="SAM" id="MobiDB-lite"/>
    </source>
</evidence>
<keyword evidence="10" id="KW-0243">Dynein</keyword>
<comment type="subcellular location">
    <subcellularLocation>
        <location evidence="3">Cytoplasm</location>
        <location evidence="3">Cell cortex</location>
    </subcellularLocation>
    <subcellularLocation>
        <location evidence="1">Cytoplasm</location>
        <location evidence="1">Cytoskeleton</location>
        <location evidence="1">Microtubule organizing center</location>
        <location evidence="1">Centrosome</location>
        <location evidence="1">Centriole</location>
    </subcellularLocation>
    <subcellularLocation>
        <location evidence="2">Cytoplasm</location>
        <location evidence="2">Cytoskeleton</location>
        <location evidence="2">Spindle</location>
    </subcellularLocation>
</comment>
<evidence type="ECO:0000313" key="18">
    <source>
        <dbReference type="Proteomes" id="UP000218231"/>
    </source>
</evidence>
<evidence type="ECO:0000256" key="6">
    <source>
        <dbReference type="ARBA" id="ARBA00022490"/>
    </source>
</evidence>